<keyword evidence="2" id="KW-0472">Membrane</keyword>
<dbReference type="AlphaFoldDB" id="A0A7S0FJE3"/>
<reference evidence="3" key="1">
    <citation type="submission" date="2021-01" db="EMBL/GenBank/DDBJ databases">
        <authorList>
            <person name="Corre E."/>
            <person name="Pelletier E."/>
            <person name="Niang G."/>
            <person name="Scheremetjew M."/>
            <person name="Finn R."/>
            <person name="Kale V."/>
            <person name="Holt S."/>
            <person name="Cochrane G."/>
            <person name="Meng A."/>
            <person name="Brown T."/>
            <person name="Cohen L."/>
        </authorList>
    </citation>
    <scope>NUCLEOTIDE SEQUENCE</scope>
    <source>
        <strain evidence="3">Pbaha01</strain>
    </source>
</reference>
<protein>
    <submittedName>
        <fullName evidence="3">Uncharacterized protein</fullName>
    </submittedName>
</protein>
<feature type="transmembrane region" description="Helical" evidence="2">
    <location>
        <begin position="394"/>
        <end position="414"/>
    </location>
</feature>
<evidence type="ECO:0000256" key="2">
    <source>
        <dbReference type="SAM" id="Phobius"/>
    </source>
</evidence>
<name>A0A7S0FJE3_9DINO</name>
<feature type="transmembrane region" description="Helical" evidence="2">
    <location>
        <begin position="299"/>
        <end position="317"/>
    </location>
</feature>
<sequence>MRSLLGKRSKPEVSEEQRQAQELLKQQRREQLLEKLLPWRLEQKVAMFLNPIKIPIIIIVGVLGSIVEFRMRSIVDNTWHAKVWRDGPTCFVHRVHGKLVSDDALKNVSSTLNSALSGVNDYINQSLQNSSRCNRTEEGAQRCVLFDSAKLGLNYSFEKDYCGINDTCELNFYGSDGSEVLVEDEDKVAGLLYHLPFIPYVMVWAIYKLAFLPVHPVDRAVNCVSGNPKPPPEPVFKLLTEPNFQTCSGFMSVVVAIGKIIRYSLLPNTLMVPLLTMGRHPKCEEWIFYDFDSVFGKTIYYWAIFELVFVVAMYVVGKTVFKSLCVGTWKYRCYKTYWFMTLFTALFLFIADTIVLFNWRFWEGLLLMLQLAFTFDLRFSFAVDFVRTLATVNIFLDVLQLLILIFSLIAPPLLKKLAPEWYKKDPNALPEEDDHDDAEAERLMMEADSEEDGGRTS</sequence>
<proteinExistence type="predicted"/>
<dbReference type="EMBL" id="HBEG01028419">
    <property type="protein sequence ID" value="CAD8365236.1"/>
    <property type="molecule type" value="Transcribed_RNA"/>
</dbReference>
<keyword evidence="2" id="KW-1133">Transmembrane helix</keyword>
<feature type="transmembrane region" description="Helical" evidence="2">
    <location>
        <begin position="45"/>
        <end position="67"/>
    </location>
</feature>
<feature type="region of interest" description="Disordered" evidence="1">
    <location>
        <begin position="425"/>
        <end position="457"/>
    </location>
</feature>
<gene>
    <name evidence="3" type="ORF">PBAH0796_LOCUS17278</name>
</gene>
<organism evidence="3">
    <name type="scientific">Pyrodinium bahamense</name>
    <dbReference type="NCBI Taxonomy" id="73915"/>
    <lineage>
        <taxon>Eukaryota</taxon>
        <taxon>Sar</taxon>
        <taxon>Alveolata</taxon>
        <taxon>Dinophyceae</taxon>
        <taxon>Gonyaulacales</taxon>
        <taxon>Pyrocystaceae</taxon>
        <taxon>Pyrodinium</taxon>
    </lineage>
</organism>
<evidence type="ECO:0000313" key="3">
    <source>
        <dbReference type="EMBL" id="CAD8365236.1"/>
    </source>
</evidence>
<feature type="transmembrane region" description="Helical" evidence="2">
    <location>
        <begin position="191"/>
        <end position="210"/>
    </location>
</feature>
<evidence type="ECO:0000256" key="1">
    <source>
        <dbReference type="SAM" id="MobiDB-lite"/>
    </source>
</evidence>
<keyword evidence="2" id="KW-0812">Transmembrane</keyword>
<feature type="compositionally biased region" description="Acidic residues" evidence="1">
    <location>
        <begin position="430"/>
        <end position="439"/>
    </location>
</feature>
<feature type="transmembrane region" description="Helical" evidence="2">
    <location>
        <begin position="337"/>
        <end position="357"/>
    </location>
</feature>
<accession>A0A7S0FJE3</accession>